<keyword evidence="6" id="KW-1185">Reference proteome</keyword>
<feature type="repeat" description="PPR" evidence="3">
    <location>
        <begin position="256"/>
        <end position="290"/>
    </location>
</feature>
<dbReference type="EMBL" id="CM029039">
    <property type="protein sequence ID" value="KAG2647349.1"/>
    <property type="molecule type" value="Genomic_DNA"/>
</dbReference>
<dbReference type="OrthoDB" id="185373at2759"/>
<gene>
    <name evidence="5" type="ORF">PVAP13_2KG575000</name>
</gene>
<dbReference type="InterPro" id="IPR033443">
    <property type="entry name" value="PROP1-like_PPR_dom"/>
</dbReference>
<dbReference type="Gene3D" id="1.25.40.10">
    <property type="entry name" value="Tetratricopeptide repeat domain"/>
    <property type="match status" value="2"/>
</dbReference>
<feature type="repeat" description="PPR" evidence="3">
    <location>
        <begin position="291"/>
        <end position="325"/>
    </location>
</feature>
<dbReference type="PROSITE" id="PS51375">
    <property type="entry name" value="PPR"/>
    <property type="match status" value="5"/>
</dbReference>
<keyword evidence="2" id="KW-0809">Transit peptide</keyword>
<dbReference type="Proteomes" id="UP000823388">
    <property type="component" value="Chromosome 2K"/>
</dbReference>
<dbReference type="AlphaFoldDB" id="A0A8T0WW19"/>
<comment type="caution">
    <text evidence="5">The sequence shown here is derived from an EMBL/GenBank/DDBJ whole genome shotgun (WGS) entry which is preliminary data.</text>
</comment>
<keyword evidence="1" id="KW-0677">Repeat</keyword>
<evidence type="ECO:0000259" key="4">
    <source>
        <dbReference type="Pfam" id="PF17177"/>
    </source>
</evidence>
<dbReference type="InterPro" id="IPR011990">
    <property type="entry name" value="TPR-like_helical_dom_sf"/>
</dbReference>
<feature type="domain" description="PROP1-like PPR" evidence="4">
    <location>
        <begin position="165"/>
        <end position="274"/>
    </location>
</feature>
<dbReference type="PANTHER" id="PTHR46862">
    <property type="entry name" value="OS07G0661900 PROTEIN"/>
    <property type="match status" value="1"/>
</dbReference>
<dbReference type="NCBIfam" id="TIGR00756">
    <property type="entry name" value="PPR"/>
    <property type="match status" value="2"/>
</dbReference>
<evidence type="ECO:0000256" key="1">
    <source>
        <dbReference type="ARBA" id="ARBA00022737"/>
    </source>
</evidence>
<dbReference type="Pfam" id="PF17177">
    <property type="entry name" value="PPR_long"/>
    <property type="match status" value="1"/>
</dbReference>
<dbReference type="InterPro" id="IPR002885">
    <property type="entry name" value="PPR_rpt"/>
</dbReference>
<dbReference type="PANTHER" id="PTHR46862:SF3">
    <property type="entry name" value="OS07G0661900 PROTEIN"/>
    <property type="match status" value="1"/>
</dbReference>
<accession>A0A8T0WW19</accession>
<feature type="repeat" description="PPR" evidence="3">
    <location>
        <begin position="151"/>
        <end position="185"/>
    </location>
</feature>
<feature type="repeat" description="PPR" evidence="3">
    <location>
        <begin position="186"/>
        <end position="220"/>
    </location>
</feature>
<evidence type="ECO:0000256" key="3">
    <source>
        <dbReference type="PROSITE-ProRule" id="PRU00708"/>
    </source>
</evidence>
<feature type="repeat" description="PPR" evidence="3">
    <location>
        <begin position="221"/>
        <end position="255"/>
    </location>
</feature>
<evidence type="ECO:0000313" key="5">
    <source>
        <dbReference type="EMBL" id="KAG2647349.1"/>
    </source>
</evidence>
<protein>
    <recommendedName>
        <fullName evidence="4">PROP1-like PPR domain-containing protein</fullName>
    </recommendedName>
</protein>
<proteinExistence type="predicted"/>
<evidence type="ECO:0000313" key="6">
    <source>
        <dbReference type="Proteomes" id="UP000823388"/>
    </source>
</evidence>
<evidence type="ECO:0000256" key="2">
    <source>
        <dbReference type="ARBA" id="ARBA00022946"/>
    </source>
</evidence>
<sequence>MASLAITALRLVGSKVTGATITKPWKPASQCACVSGGHEAELQVMAAEAEQVAVSEAPRFIWDAFGSDSQERAIRGLSPKLPSRCKALMTRVVCLSPGDENLGALLAYWVKAMKPKRADWLLVLKELKAMESPLLAEVLEYALLEDSFEANVRDYTKLIHIYGKQKLLQKAEDAFHAMKGRGFPCDQVMLTALMDMYSKAGDLTRAKEIFEEIILLGLPLDKRAYGSMIMAYIRAAMSDKAEDIIKAMEDQQIFAGKEVYKALLRAYSYKGDSDGAQRIFDAIQFAGVVPDTKLCALLVNAYCLSNRINAAVCVIRNMRTAGLTPCDKCIALVLGAYEKANMLETALGFLTELEENGVVIGQEPSQLLAGWFRRLGVVHEVEQVLKGLSEDMKSKQIVAVPVE</sequence>
<reference evidence="5" key="1">
    <citation type="submission" date="2020-05" db="EMBL/GenBank/DDBJ databases">
        <title>WGS assembly of Panicum virgatum.</title>
        <authorList>
            <person name="Lovell J.T."/>
            <person name="Jenkins J."/>
            <person name="Shu S."/>
            <person name="Juenger T.E."/>
            <person name="Schmutz J."/>
        </authorList>
    </citation>
    <scope>NUCLEOTIDE SEQUENCE</scope>
    <source>
        <strain evidence="5">AP13</strain>
    </source>
</reference>
<name>A0A8T0WW19_PANVG</name>
<organism evidence="5 6">
    <name type="scientific">Panicum virgatum</name>
    <name type="common">Blackwell switchgrass</name>
    <dbReference type="NCBI Taxonomy" id="38727"/>
    <lineage>
        <taxon>Eukaryota</taxon>
        <taxon>Viridiplantae</taxon>
        <taxon>Streptophyta</taxon>
        <taxon>Embryophyta</taxon>
        <taxon>Tracheophyta</taxon>
        <taxon>Spermatophyta</taxon>
        <taxon>Magnoliopsida</taxon>
        <taxon>Liliopsida</taxon>
        <taxon>Poales</taxon>
        <taxon>Poaceae</taxon>
        <taxon>PACMAD clade</taxon>
        <taxon>Panicoideae</taxon>
        <taxon>Panicodae</taxon>
        <taxon>Paniceae</taxon>
        <taxon>Panicinae</taxon>
        <taxon>Panicum</taxon>
        <taxon>Panicum sect. Hiantes</taxon>
    </lineage>
</organism>